<name>F4RNP9_MELLP</name>
<accession>F4RNP9</accession>
<dbReference type="Proteomes" id="UP000001072">
    <property type="component" value="Unassembled WGS sequence"/>
</dbReference>
<dbReference type="VEuPathDB" id="FungiDB:MELLADRAFT_124132"/>
<keyword evidence="1" id="KW-0732">Signal</keyword>
<dbReference type="InParanoid" id="F4RNP9"/>
<dbReference type="EMBL" id="GL883110">
    <property type="protein sequence ID" value="EGG06024.1"/>
    <property type="molecule type" value="Genomic_DNA"/>
</dbReference>
<dbReference type="HOGENOM" id="CLU_150810_0_0_1"/>
<dbReference type="RefSeq" id="XP_007410675.1">
    <property type="nucleotide sequence ID" value="XM_007410613.1"/>
</dbReference>
<protein>
    <submittedName>
        <fullName evidence="2">Secreted protein</fullName>
    </submittedName>
</protein>
<organism evidence="3">
    <name type="scientific">Melampsora larici-populina (strain 98AG31 / pathotype 3-4-7)</name>
    <name type="common">Poplar leaf rust fungus</name>
    <dbReference type="NCBI Taxonomy" id="747676"/>
    <lineage>
        <taxon>Eukaryota</taxon>
        <taxon>Fungi</taxon>
        <taxon>Dikarya</taxon>
        <taxon>Basidiomycota</taxon>
        <taxon>Pucciniomycotina</taxon>
        <taxon>Pucciniomycetes</taxon>
        <taxon>Pucciniales</taxon>
        <taxon>Melampsoraceae</taxon>
        <taxon>Melampsora</taxon>
    </lineage>
</organism>
<dbReference type="AlphaFoldDB" id="F4RNP9"/>
<evidence type="ECO:0000313" key="3">
    <source>
        <dbReference type="Proteomes" id="UP000001072"/>
    </source>
</evidence>
<feature type="signal peptide" evidence="1">
    <location>
        <begin position="1"/>
        <end position="19"/>
    </location>
</feature>
<evidence type="ECO:0000256" key="1">
    <source>
        <dbReference type="SAM" id="SignalP"/>
    </source>
</evidence>
<feature type="chain" id="PRO_5003315306" evidence="1">
    <location>
        <begin position="20"/>
        <end position="140"/>
    </location>
</feature>
<proteinExistence type="predicted"/>
<dbReference type="GeneID" id="18926639"/>
<dbReference type="KEGG" id="mlr:MELLADRAFT_124132"/>
<reference evidence="3" key="1">
    <citation type="journal article" date="2011" name="Proc. Natl. Acad. Sci. U.S.A.">
        <title>Obligate biotrophy features unraveled by the genomic analysis of rust fungi.</title>
        <authorList>
            <person name="Duplessis S."/>
            <person name="Cuomo C.A."/>
            <person name="Lin Y.-C."/>
            <person name="Aerts A."/>
            <person name="Tisserant E."/>
            <person name="Veneault-Fourrey C."/>
            <person name="Joly D.L."/>
            <person name="Hacquard S."/>
            <person name="Amselem J."/>
            <person name="Cantarel B.L."/>
            <person name="Chiu R."/>
            <person name="Coutinho P.M."/>
            <person name="Feau N."/>
            <person name="Field M."/>
            <person name="Frey P."/>
            <person name="Gelhaye E."/>
            <person name="Goldberg J."/>
            <person name="Grabherr M.G."/>
            <person name="Kodira C.D."/>
            <person name="Kohler A."/>
            <person name="Kuees U."/>
            <person name="Lindquist E.A."/>
            <person name="Lucas S.M."/>
            <person name="Mago R."/>
            <person name="Mauceli E."/>
            <person name="Morin E."/>
            <person name="Murat C."/>
            <person name="Pangilinan J.L."/>
            <person name="Park R."/>
            <person name="Pearson M."/>
            <person name="Quesneville H."/>
            <person name="Rouhier N."/>
            <person name="Sakthikumar S."/>
            <person name="Salamov A.A."/>
            <person name="Schmutz J."/>
            <person name="Selles B."/>
            <person name="Shapiro H."/>
            <person name="Tanguay P."/>
            <person name="Tuskan G.A."/>
            <person name="Henrissat B."/>
            <person name="Van de Peer Y."/>
            <person name="Rouze P."/>
            <person name="Ellis J.G."/>
            <person name="Dodds P.N."/>
            <person name="Schein J.E."/>
            <person name="Zhong S."/>
            <person name="Hamelin R.C."/>
            <person name="Grigoriev I.V."/>
            <person name="Szabo L.J."/>
            <person name="Martin F."/>
        </authorList>
    </citation>
    <scope>NUCLEOTIDE SEQUENCE [LARGE SCALE GENOMIC DNA]</scope>
    <source>
        <strain evidence="3">98AG31 / pathotype 3-4-7</strain>
    </source>
</reference>
<gene>
    <name evidence="2" type="ORF">MELLADRAFT_124132</name>
</gene>
<keyword evidence="3" id="KW-1185">Reference proteome</keyword>
<sequence length="140" mass="15176">MLCFLPIFSVLVFSLGIHGFPGISIWDKSYQCGCETGFSLGKKYAYCRTGYPAVTHCKCEKSSCSSPIINTRYVKMTGCYLNGPKGSLVGGASDQDCSTYDYDQTKKGYVCHNDGGSSYTCPGSPITLDPKAMVCNHCKI</sequence>
<evidence type="ECO:0000313" key="2">
    <source>
        <dbReference type="EMBL" id="EGG06024.1"/>
    </source>
</evidence>